<organism evidence="2 3">
    <name type="scientific">Nocardia carnea</name>
    <dbReference type="NCBI Taxonomy" id="37328"/>
    <lineage>
        <taxon>Bacteria</taxon>
        <taxon>Bacillati</taxon>
        <taxon>Actinomycetota</taxon>
        <taxon>Actinomycetes</taxon>
        <taxon>Mycobacteriales</taxon>
        <taxon>Nocardiaceae</taxon>
        <taxon>Nocardia</taxon>
    </lineage>
</organism>
<dbReference type="GeneID" id="93506162"/>
<keyword evidence="3" id="KW-1185">Reference proteome</keyword>
<feature type="transmembrane region" description="Helical" evidence="1">
    <location>
        <begin position="147"/>
        <end position="167"/>
    </location>
</feature>
<dbReference type="Proteomes" id="UP001611263">
    <property type="component" value="Unassembled WGS sequence"/>
</dbReference>
<dbReference type="RefSeq" id="WP_231507914.1">
    <property type="nucleotide sequence ID" value="NZ_JBIRUQ010000001.1"/>
</dbReference>
<name>A0ABW7TIA5_9NOCA</name>
<protein>
    <recommendedName>
        <fullName evidence="4">DUF2079 domain-containing protein</fullName>
    </recommendedName>
</protein>
<evidence type="ECO:0000313" key="3">
    <source>
        <dbReference type="Proteomes" id="UP001611263"/>
    </source>
</evidence>
<feature type="transmembrane region" description="Helical" evidence="1">
    <location>
        <begin position="419"/>
        <end position="439"/>
    </location>
</feature>
<keyword evidence="1" id="KW-0472">Membrane</keyword>
<feature type="transmembrane region" description="Helical" evidence="1">
    <location>
        <begin position="343"/>
        <end position="365"/>
    </location>
</feature>
<proteinExistence type="predicted"/>
<feature type="transmembrane region" description="Helical" evidence="1">
    <location>
        <begin position="202"/>
        <end position="229"/>
    </location>
</feature>
<dbReference type="EMBL" id="JBIRUQ010000001">
    <property type="protein sequence ID" value="MFI1459591.1"/>
    <property type="molecule type" value="Genomic_DNA"/>
</dbReference>
<feature type="transmembrane region" description="Helical" evidence="1">
    <location>
        <begin position="249"/>
        <end position="273"/>
    </location>
</feature>
<reference evidence="2 3" key="1">
    <citation type="submission" date="2024-10" db="EMBL/GenBank/DDBJ databases">
        <title>The Natural Products Discovery Center: Release of the First 8490 Sequenced Strains for Exploring Actinobacteria Biosynthetic Diversity.</title>
        <authorList>
            <person name="Kalkreuter E."/>
            <person name="Kautsar S.A."/>
            <person name="Yang D."/>
            <person name="Bader C.D."/>
            <person name="Teijaro C.N."/>
            <person name="Fluegel L."/>
            <person name="Davis C.M."/>
            <person name="Simpson J.R."/>
            <person name="Lauterbach L."/>
            <person name="Steele A.D."/>
            <person name="Gui C."/>
            <person name="Meng S."/>
            <person name="Li G."/>
            <person name="Viehrig K."/>
            <person name="Ye F."/>
            <person name="Su P."/>
            <person name="Kiefer A.F."/>
            <person name="Nichols A."/>
            <person name="Cepeda A.J."/>
            <person name="Yan W."/>
            <person name="Fan B."/>
            <person name="Jiang Y."/>
            <person name="Adhikari A."/>
            <person name="Zheng C.-J."/>
            <person name="Schuster L."/>
            <person name="Cowan T.M."/>
            <person name="Smanski M.J."/>
            <person name="Chevrette M.G."/>
            <person name="De Carvalho L.P.S."/>
            <person name="Shen B."/>
        </authorList>
    </citation>
    <scope>NUCLEOTIDE SEQUENCE [LARGE SCALE GENOMIC DNA]</scope>
    <source>
        <strain evidence="2 3">NPDC020568</strain>
    </source>
</reference>
<keyword evidence="1" id="KW-0812">Transmembrane</keyword>
<feature type="transmembrane region" description="Helical" evidence="1">
    <location>
        <begin position="115"/>
        <end position="140"/>
    </location>
</feature>
<evidence type="ECO:0000313" key="2">
    <source>
        <dbReference type="EMBL" id="MFI1459591.1"/>
    </source>
</evidence>
<gene>
    <name evidence="2" type="ORF">ACH4WX_02585</name>
</gene>
<sequence>MGSAPAVVPQRPPAPDTSPVSVRFGRIRADMRRWISSPGNMVLAAAFCLIAFQLIVRGAVLAHSYFYWDDLILTGRAGSYSLWSAELLLHDHDGHFMPLAFAVSWLVTASAPLNWTAAAAVSLLLQVAAAGAVLRLLLVLLGRRPALLIPLAFYLFGPLTLPAFAWWSAALNALPLQFALAWGAADAVLLDRTGRRRYAISGVVVAAVALLFFEKAVVVPFVAFAVVVLRRYVDGRGFAFGAVLRRGRALWAGAATVLLAWGLVYFAVVGLSAGDAGSADMAQMLPRAAWAGVVTALLGGPWGWERWIPSAPWAVAPDWAAWVAVGLLAVAVIATIRARPLAWPVWVAAVVYLPAVQIPVALMRAGPNTVDELMMSLRYLADAAVVLTIAGALLLRAFTRRRQRTAGPNRDRSRARWRGPIPATAVVVVFAASSLWSTYTFTRSWSEGSTESYVTTAKQEFAEWDGIPLLEQEVPWNVLNPTAYPQNEASRVLSPIAPPGAFADATEHLRMITDTGEFADARVWWNRGVVPGPVPGCGYRIDDRLPVRVPLDGPMIAHEWTAQLNYFADRDATITVGFEAGKKVEVPVRAGMHTVYARIVGQGAALLVQSRTPGSALCLGTGPVGVASYT</sequence>
<keyword evidence="1" id="KW-1133">Transmembrane helix</keyword>
<feature type="transmembrane region" description="Helical" evidence="1">
    <location>
        <begin position="377"/>
        <end position="398"/>
    </location>
</feature>
<comment type="caution">
    <text evidence="2">The sequence shown here is derived from an EMBL/GenBank/DDBJ whole genome shotgun (WGS) entry which is preliminary data.</text>
</comment>
<evidence type="ECO:0000256" key="1">
    <source>
        <dbReference type="SAM" id="Phobius"/>
    </source>
</evidence>
<accession>A0ABW7TIA5</accession>
<evidence type="ECO:0008006" key="4">
    <source>
        <dbReference type="Google" id="ProtNLM"/>
    </source>
</evidence>
<feature type="transmembrane region" description="Helical" evidence="1">
    <location>
        <begin position="41"/>
        <end position="66"/>
    </location>
</feature>
<feature type="transmembrane region" description="Helical" evidence="1">
    <location>
        <begin position="319"/>
        <end position="336"/>
    </location>
</feature>